<accession>A0AAJ0I2F4</accession>
<dbReference type="AlphaFoldDB" id="A0AAJ0I2F4"/>
<evidence type="ECO:0000259" key="2">
    <source>
        <dbReference type="PROSITE" id="PS51299"/>
    </source>
</evidence>
<dbReference type="PANTHER" id="PTHR43828">
    <property type="entry name" value="ASPARAGINASE"/>
    <property type="match status" value="1"/>
</dbReference>
<feature type="domain" description="HTH APSES-type" evidence="2">
    <location>
        <begin position="1"/>
        <end position="62"/>
    </location>
</feature>
<feature type="compositionally biased region" description="Low complexity" evidence="1">
    <location>
        <begin position="431"/>
        <end position="442"/>
    </location>
</feature>
<feature type="compositionally biased region" description="Polar residues" evidence="1">
    <location>
        <begin position="207"/>
        <end position="219"/>
    </location>
</feature>
<feature type="compositionally biased region" description="Low complexity" evidence="1">
    <location>
        <begin position="513"/>
        <end position="528"/>
    </location>
</feature>
<feature type="region of interest" description="Disordered" evidence="1">
    <location>
        <begin position="621"/>
        <end position="649"/>
    </location>
</feature>
<sequence>MLNQNPGLKGIAYSITGGAIKAQGYWMPYACAKAVCATFCYQIAGALIPLFGPDFPSECISPGEPRYGIMIIKSELISDTMRKAQELYQRYGNWGGGCTSSSPARRPLRTASTGSQERHHHHPYQEHRDRQQQQQRTVRSRRGLAEESSCVDAIPQLRGISAPMPPAGEWTPPLLRSSAGRPCPVMSISTHSSISYPERAPHRSAWTAVNRQPPNNSLDRYSLKRPLPSNEPDESVSHSNWPSCSQAPNPWLTAIPRSPRKTSSSPWASQPGSASRSRAGSINSMASQHPQGLPSPSLILSSPSSSMVSRTSSNSPSPKPQLPPISQLCSLPVPSGRRRLPNGRPSRVGSDATSSHSRQDHNTRGAYQFSAGYQRALTPPSSRSAPMHWRSQRRPGLQDQHEYEHILNTQPRRIAVEANMECGDDNEGHLHLPLPLPRSSSSTSIVADKNANDTTSDSSSRDFNCASIGSGRDDGQTSLAARKTAALTLLHLRQQEEEKEAAAAAAAAAAAYSSTKRPESPSSSLSSPVSPPPTSGQPSPTLSAVVTTTNSRRGTTTATATAVPDTTEPLAPPPSPSSNYLGSPISTSIASSSSSFSPSTSCNGTRENSVVANEMIRYAGQEAVAGDPRHCDGDADDEDDYEHEQQHRRKRRRLLLVGRAKSF</sequence>
<dbReference type="EMBL" id="JAULSX010000007">
    <property type="protein sequence ID" value="KAK3487867.1"/>
    <property type="molecule type" value="Genomic_DNA"/>
</dbReference>
<dbReference type="PANTHER" id="PTHR43828:SF5">
    <property type="entry name" value="TRANSCRIPTIONAL REPRESSOR XBP1"/>
    <property type="match status" value="1"/>
</dbReference>
<feature type="region of interest" description="Disordered" evidence="1">
    <location>
        <begin position="205"/>
        <end position="362"/>
    </location>
</feature>
<dbReference type="Gene3D" id="3.10.260.10">
    <property type="entry name" value="Transcription regulator HTH, APSES-type DNA-binding domain"/>
    <property type="match status" value="1"/>
</dbReference>
<reference evidence="3 4" key="1">
    <citation type="journal article" date="2023" name="Mol. Phylogenet. Evol.">
        <title>Genome-scale phylogeny and comparative genomics of the fungal order Sordariales.</title>
        <authorList>
            <person name="Hensen N."/>
            <person name="Bonometti L."/>
            <person name="Westerberg I."/>
            <person name="Brannstrom I.O."/>
            <person name="Guillou S."/>
            <person name="Cros-Aarteil S."/>
            <person name="Calhoun S."/>
            <person name="Haridas S."/>
            <person name="Kuo A."/>
            <person name="Mondo S."/>
            <person name="Pangilinan J."/>
            <person name="Riley R."/>
            <person name="LaButti K."/>
            <person name="Andreopoulos B."/>
            <person name="Lipzen A."/>
            <person name="Chen C."/>
            <person name="Yan M."/>
            <person name="Daum C."/>
            <person name="Ng V."/>
            <person name="Clum A."/>
            <person name="Steindorff A."/>
            <person name="Ohm R.A."/>
            <person name="Martin F."/>
            <person name="Silar P."/>
            <person name="Natvig D.O."/>
            <person name="Lalanne C."/>
            <person name="Gautier V."/>
            <person name="Ament-Velasquez S.L."/>
            <person name="Kruys A."/>
            <person name="Hutchinson M.I."/>
            <person name="Powell A.J."/>
            <person name="Barry K."/>
            <person name="Miller A.N."/>
            <person name="Grigoriev I.V."/>
            <person name="Debuchy R."/>
            <person name="Gladieux P."/>
            <person name="Hiltunen Thoren M."/>
            <person name="Johannesson H."/>
        </authorList>
    </citation>
    <scope>NUCLEOTIDE SEQUENCE [LARGE SCALE GENOMIC DNA]</scope>
    <source>
        <strain evidence="3 4">FGSC 10403</strain>
    </source>
</reference>
<dbReference type="PROSITE" id="PS51299">
    <property type="entry name" value="HTH_APSES"/>
    <property type="match status" value="1"/>
</dbReference>
<name>A0AAJ0I2F4_9PEZI</name>
<evidence type="ECO:0000313" key="4">
    <source>
        <dbReference type="Proteomes" id="UP001285908"/>
    </source>
</evidence>
<dbReference type="InterPro" id="IPR003163">
    <property type="entry name" value="Tscrpt_reg_HTH_APSES-type"/>
</dbReference>
<dbReference type="Proteomes" id="UP001285908">
    <property type="component" value="Unassembled WGS sequence"/>
</dbReference>
<dbReference type="InterPro" id="IPR036887">
    <property type="entry name" value="HTH_APSES_sf"/>
</dbReference>
<evidence type="ECO:0000256" key="1">
    <source>
        <dbReference type="SAM" id="MobiDB-lite"/>
    </source>
</evidence>
<organism evidence="3 4">
    <name type="scientific">Neurospora hispaniola</name>
    <dbReference type="NCBI Taxonomy" id="588809"/>
    <lineage>
        <taxon>Eukaryota</taxon>
        <taxon>Fungi</taxon>
        <taxon>Dikarya</taxon>
        <taxon>Ascomycota</taxon>
        <taxon>Pezizomycotina</taxon>
        <taxon>Sordariomycetes</taxon>
        <taxon>Sordariomycetidae</taxon>
        <taxon>Sordariales</taxon>
        <taxon>Sordariaceae</taxon>
        <taxon>Neurospora</taxon>
    </lineage>
</organism>
<feature type="compositionally biased region" description="Polar residues" evidence="1">
    <location>
        <begin position="452"/>
        <end position="462"/>
    </location>
</feature>
<feature type="region of interest" description="Disordered" evidence="1">
    <location>
        <begin position="513"/>
        <end position="607"/>
    </location>
</feature>
<feature type="region of interest" description="Disordered" evidence="1">
    <location>
        <begin position="376"/>
        <end position="398"/>
    </location>
</feature>
<dbReference type="RefSeq" id="XP_062689994.1">
    <property type="nucleotide sequence ID" value="XM_062835321.1"/>
</dbReference>
<dbReference type="GO" id="GO:0003677">
    <property type="term" value="F:DNA binding"/>
    <property type="evidence" value="ECO:0007669"/>
    <property type="project" value="InterPro"/>
</dbReference>
<protein>
    <recommendedName>
        <fullName evidence="2">HTH APSES-type domain-containing protein</fullName>
    </recommendedName>
</protein>
<dbReference type="GeneID" id="87872943"/>
<keyword evidence="4" id="KW-1185">Reference proteome</keyword>
<dbReference type="InterPro" id="IPR051642">
    <property type="entry name" value="SWI6-like"/>
</dbReference>
<dbReference type="GO" id="GO:0030907">
    <property type="term" value="C:MBF transcription complex"/>
    <property type="evidence" value="ECO:0007669"/>
    <property type="project" value="TreeGrafter"/>
</dbReference>
<feature type="compositionally biased region" description="Low complexity" evidence="1">
    <location>
        <begin position="290"/>
        <end position="316"/>
    </location>
</feature>
<dbReference type="GO" id="GO:0000981">
    <property type="term" value="F:DNA-binding transcription factor activity, RNA polymerase II-specific"/>
    <property type="evidence" value="ECO:0007669"/>
    <property type="project" value="UniProtKB-ARBA"/>
</dbReference>
<feature type="compositionally biased region" description="Low complexity" evidence="1">
    <location>
        <begin position="536"/>
        <end position="567"/>
    </location>
</feature>
<evidence type="ECO:0000313" key="3">
    <source>
        <dbReference type="EMBL" id="KAK3487867.1"/>
    </source>
</evidence>
<proteinExistence type="predicted"/>
<feature type="region of interest" description="Disordered" evidence="1">
    <location>
        <begin position="98"/>
        <end position="148"/>
    </location>
</feature>
<gene>
    <name evidence="3" type="ORF">B0T23DRAFT_322766</name>
</gene>
<feature type="region of interest" description="Disordered" evidence="1">
    <location>
        <begin position="425"/>
        <end position="476"/>
    </location>
</feature>
<comment type="caution">
    <text evidence="3">The sequence shown here is derived from an EMBL/GenBank/DDBJ whole genome shotgun (WGS) entry which is preliminary data.</text>
</comment>
<dbReference type="SUPFAM" id="SSF54616">
    <property type="entry name" value="DNA-binding domain of Mlu1-box binding protein MBP1"/>
    <property type="match status" value="1"/>
</dbReference>
<dbReference type="GO" id="GO:0033309">
    <property type="term" value="C:SBF transcription complex"/>
    <property type="evidence" value="ECO:0007669"/>
    <property type="project" value="TreeGrafter"/>
</dbReference>
<feature type="compositionally biased region" description="Polar residues" evidence="1">
    <location>
        <begin position="261"/>
        <end position="289"/>
    </location>
</feature>
<feature type="compositionally biased region" description="Low complexity" evidence="1">
    <location>
        <begin position="583"/>
        <end position="601"/>
    </location>
</feature>
<feature type="compositionally biased region" description="Polar residues" evidence="1">
    <location>
        <begin position="237"/>
        <end position="248"/>
    </location>
</feature>